<keyword evidence="1" id="KW-0472">Membrane</keyword>
<keyword evidence="1" id="KW-0812">Transmembrane</keyword>
<reference evidence="2 3" key="1">
    <citation type="submission" date="2018-11" db="EMBL/GenBank/DDBJ databases">
        <title>Genome sequencing and assembly of Anaerosphaera sp. nov., GS7-6-2.</title>
        <authorList>
            <person name="Rettenmaier R."/>
            <person name="Liebl W."/>
            <person name="Zverlov V."/>
        </authorList>
    </citation>
    <scope>NUCLEOTIDE SEQUENCE [LARGE SCALE GENOMIC DNA]</scope>
    <source>
        <strain evidence="2 3">GS7-6-2</strain>
    </source>
</reference>
<feature type="transmembrane region" description="Helical" evidence="1">
    <location>
        <begin position="36"/>
        <end position="61"/>
    </location>
</feature>
<feature type="transmembrane region" description="Helical" evidence="1">
    <location>
        <begin position="230"/>
        <end position="248"/>
    </location>
</feature>
<feature type="transmembrane region" description="Helical" evidence="1">
    <location>
        <begin position="171"/>
        <end position="193"/>
    </location>
</feature>
<keyword evidence="3" id="KW-1185">Reference proteome</keyword>
<organism evidence="2 3">
    <name type="scientific">Anaerosphaera multitolerans</name>
    <dbReference type="NCBI Taxonomy" id="2487351"/>
    <lineage>
        <taxon>Bacteria</taxon>
        <taxon>Bacillati</taxon>
        <taxon>Bacillota</taxon>
        <taxon>Tissierellia</taxon>
        <taxon>Tissierellales</taxon>
        <taxon>Peptoniphilaceae</taxon>
        <taxon>Anaerosphaera</taxon>
    </lineage>
</organism>
<evidence type="ECO:0000313" key="3">
    <source>
        <dbReference type="Proteomes" id="UP000288812"/>
    </source>
</evidence>
<comment type="caution">
    <text evidence="2">The sequence shown here is derived from an EMBL/GenBank/DDBJ whole genome shotgun (WGS) entry which is preliminary data.</text>
</comment>
<proteinExistence type="predicted"/>
<accession>A0A437S4P1</accession>
<protein>
    <submittedName>
        <fullName evidence="2">DUF368 domain-containing protein</fullName>
    </submittedName>
</protein>
<feature type="transmembrane region" description="Helical" evidence="1">
    <location>
        <begin position="67"/>
        <end position="84"/>
    </location>
</feature>
<feature type="transmembrane region" description="Helical" evidence="1">
    <location>
        <begin position="205"/>
        <end position="223"/>
    </location>
</feature>
<dbReference type="Proteomes" id="UP000288812">
    <property type="component" value="Unassembled WGS sequence"/>
</dbReference>
<gene>
    <name evidence="2" type="ORF">EF514_09905</name>
</gene>
<evidence type="ECO:0000256" key="1">
    <source>
        <dbReference type="SAM" id="Phobius"/>
    </source>
</evidence>
<evidence type="ECO:0000313" key="2">
    <source>
        <dbReference type="EMBL" id="RVU53970.1"/>
    </source>
</evidence>
<dbReference type="AlphaFoldDB" id="A0A437S4P1"/>
<keyword evidence="1" id="KW-1133">Transmembrane helix</keyword>
<dbReference type="OrthoDB" id="9793746at2"/>
<dbReference type="Pfam" id="PF04018">
    <property type="entry name" value="VCA0040-like"/>
    <property type="match status" value="1"/>
</dbReference>
<dbReference type="InterPro" id="IPR007163">
    <property type="entry name" value="VCA0040-like"/>
</dbReference>
<dbReference type="PANTHER" id="PTHR37308:SF1">
    <property type="entry name" value="POLYPRENYL-PHOSPHATE TRANSPORTER"/>
    <property type="match status" value="1"/>
</dbReference>
<name>A0A437S4P1_9FIRM</name>
<feature type="transmembrane region" description="Helical" evidence="1">
    <location>
        <begin position="96"/>
        <end position="114"/>
    </location>
</feature>
<feature type="transmembrane region" description="Helical" evidence="1">
    <location>
        <begin position="6"/>
        <end position="29"/>
    </location>
</feature>
<dbReference type="EMBL" id="RLIH01000019">
    <property type="protein sequence ID" value="RVU53970.1"/>
    <property type="molecule type" value="Genomic_DNA"/>
</dbReference>
<feature type="transmembrane region" description="Helical" evidence="1">
    <location>
        <begin position="126"/>
        <end position="159"/>
    </location>
</feature>
<sequence length="249" mass="27229">MLVPGLSGSSMAIILGIYDKLILAVSSFMKHKRESFIFLSLFSLGALMGIFLFSNSIVTLLDKYPQPMYYLFIGAAIGGLPLIFKQSKIEKLSPKVLFYILVGLGIIYFFSLSVNNIRDIALEPGFLTSLILIVAGVIVAIALVLPGISISYMLLLIGLYDETIKAITEFYFPFLIPLGIGFIAGIILTAKALEKLITKRPQPTYLIISGFILGSVIEIFPGLPIFGNLFICIITFSLGLITTLLMSLK</sequence>
<dbReference type="PANTHER" id="PTHR37308">
    <property type="entry name" value="INTEGRAL MEMBRANE PROTEIN"/>
    <property type="match status" value="1"/>
</dbReference>